<sequence length="381" mass="43097">MAGDVFVYTLFSLLAATTTASRSWGVSSYHPKPCIFQGHVTTRGDWYGFLANITIGRSGRVLFDFRFPANHCCPTVLFYTDDQVHGLAKDMTCYSKKKKAGALKDHPLHLSPRFVYSGCFKEKKFGSVDMYVCKGGISLDPNPPVESMETRYYIAVSHCADDKSGLNLRYELNVEGHVAKCRNGHHPTTLNPPLRHPSSVDRLHSVKGGQKDEKNICVIKGVLNTTASWYGWLANFTVDRNGGFRFSFSYPYDMQTEKILLYTDAEARKLKSEMQCHEKTYVLPPGRDGQRQIDLRSDADYNGCNTVDSPQGSLVVCEKERAFERPESWRMAVSNCHLNKGLWLNYKLELFGFRGNPCCACRTQFYASLFILLRLLTSFFG</sequence>
<feature type="domain" description="GPR180-like N-terminal" evidence="2">
    <location>
        <begin position="219"/>
        <end position="346"/>
    </location>
</feature>
<dbReference type="InterPro" id="IPR053880">
    <property type="entry name" value="GPR180-like_N"/>
</dbReference>
<keyword evidence="1" id="KW-0732">Signal</keyword>
<feature type="chain" id="PRO_5029532335" description="GPR180-like N-terminal domain-containing protein" evidence="1">
    <location>
        <begin position="21"/>
        <end position="381"/>
    </location>
</feature>
<feature type="domain" description="GPR180-like N-terminal" evidence="2">
    <location>
        <begin position="37"/>
        <end position="170"/>
    </location>
</feature>
<evidence type="ECO:0000259" key="2">
    <source>
        <dbReference type="Pfam" id="PF21892"/>
    </source>
</evidence>
<comment type="caution">
    <text evidence="3">The sequence shown here is derived from an EMBL/GenBank/DDBJ whole genome shotgun (WGS) entry which is preliminary data.</text>
</comment>
<keyword evidence="4" id="KW-1185">Reference proteome</keyword>
<evidence type="ECO:0000313" key="3">
    <source>
        <dbReference type="EMBL" id="CAD5117537.1"/>
    </source>
</evidence>
<dbReference type="OrthoDB" id="6124418at2759"/>
<dbReference type="Pfam" id="PF21892">
    <property type="entry name" value="TMEM145_N"/>
    <property type="match status" value="2"/>
</dbReference>
<protein>
    <recommendedName>
        <fullName evidence="2">GPR180-like N-terminal domain-containing protein</fullName>
    </recommendedName>
</protein>
<evidence type="ECO:0000256" key="1">
    <source>
        <dbReference type="SAM" id="SignalP"/>
    </source>
</evidence>
<organism evidence="3 4">
    <name type="scientific">Dimorphilus gyrociliatus</name>
    <dbReference type="NCBI Taxonomy" id="2664684"/>
    <lineage>
        <taxon>Eukaryota</taxon>
        <taxon>Metazoa</taxon>
        <taxon>Spiralia</taxon>
        <taxon>Lophotrochozoa</taxon>
        <taxon>Annelida</taxon>
        <taxon>Polychaeta</taxon>
        <taxon>Polychaeta incertae sedis</taxon>
        <taxon>Dinophilidae</taxon>
        <taxon>Dimorphilus</taxon>
    </lineage>
</organism>
<evidence type="ECO:0000313" key="4">
    <source>
        <dbReference type="Proteomes" id="UP000549394"/>
    </source>
</evidence>
<gene>
    <name evidence="3" type="ORF">DGYR_LOCUS6056</name>
</gene>
<proteinExistence type="predicted"/>
<accession>A0A7I8VMU5</accession>
<dbReference type="EMBL" id="CAJFCJ010000007">
    <property type="protein sequence ID" value="CAD5117537.1"/>
    <property type="molecule type" value="Genomic_DNA"/>
</dbReference>
<reference evidence="3 4" key="1">
    <citation type="submission" date="2020-08" db="EMBL/GenBank/DDBJ databases">
        <authorList>
            <person name="Hejnol A."/>
        </authorList>
    </citation>
    <scope>NUCLEOTIDE SEQUENCE [LARGE SCALE GENOMIC DNA]</scope>
</reference>
<dbReference type="Proteomes" id="UP000549394">
    <property type="component" value="Unassembled WGS sequence"/>
</dbReference>
<dbReference type="AlphaFoldDB" id="A0A7I8VMU5"/>
<name>A0A7I8VMU5_9ANNE</name>
<feature type="signal peptide" evidence="1">
    <location>
        <begin position="1"/>
        <end position="20"/>
    </location>
</feature>